<evidence type="ECO:0008006" key="3">
    <source>
        <dbReference type="Google" id="ProtNLM"/>
    </source>
</evidence>
<gene>
    <name evidence="2" type="ORF">METZ01_LOCUS357663</name>
</gene>
<accession>A0A382S4G6</accession>
<evidence type="ECO:0000256" key="1">
    <source>
        <dbReference type="SAM" id="Phobius"/>
    </source>
</evidence>
<reference evidence="2" key="1">
    <citation type="submission" date="2018-05" db="EMBL/GenBank/DDBJ databases">
        <authorList>
            <person name="Lanie J.A."/>
            <person name="Ng W.-L."/>
            <person name="Kazmierczak K.M."/>
            <person name="Andrzejewski T.M."/>
            <person name="Davidsen T.M."/>
            <person name="Wayne K.J."/>
            <person name="Tettelin H."/>
            <person name="Glass J.I."/>
            <person name="Rusch D."/>
            <person name="Podicherti R."/>
            <person name="Tsui H.-C.T."/>
            <person name="Winkler M.E."/>
        </authorList>
    </citation>
    <scope>NUCLEOTIDE SEQUENCE</scope>
</reference>
<sequence length="125" mass="14322">MEKAFKEIMTKRQIINIFLLLGIFVALFALFRPSIWQERIETYLNNQLVKKGWSINISELSGHLFFNLYSDNVVLIHENGTSILFPKVSAHIELIPLIAGKIVLDKLLVPETEIRLLIGDDNNDS</sequence>
<protein>
    <recommendedName>
        <fullName evidence="3">AsmA domain-containing protein</fullName>
    </recommendedName>
</protein>
<keyword evidence="1" id="KW-1133">Transmembrane helix</keyword>
<evidence type="ECO:0000313" key="2">
    <source>
        <dbReference type="EMBL" id="SVD04809.1"/>
    </source>
</evidence>
<feature type="non-terminal residue" evidence="2">
    <location>
        <position position="125"/>
    </location>
</feature>
<proteinExistence type="predicted"/>
<organism evidence="2">
    <name type="scientific">marine metagenome</name>
    <dbReference type="NCBI Taxonomy" id="408172"/>
    <lineage>
        <taxon>unclassified sequences</taxon>
        <taxon>metagenomes</taxon>
        <taxon>ecological metagenomes</taxon>
    </lineage>
</organism>
<dbReference type="EMBL" id="UINC01126372">
    <property type="protein sequence ID" value="SVD04809.1"/>
    <property type="molecule type" value="Genomic_DNA"/>
</dbReference>
<feature type="transmembrane region" description="Helical" evidence="1">
    <location>
        <begin position="12"/>
        <end position="31"/>
    </location>
</feature>
<keyword evidence="1" id="KW-0472">Membrane</keyword>
<keyword evidence="1" id="KW-0812">Transmembrane</keyword>
<name>A0A382S4G6_9ZZZZ</name>
<dbReference type="AlphaFoldDB" id="A0A382S4G6"/>